<keyword evidence="1" id="KW-0614">Plasmid</keyword>
<dbReference type="Proteomes" id="UP000305888">
    <property type="component" value="Plasmid pD4M1B"/>
</dbReference>
<dbReference type="Gene3D" id="3.40.50.300">
    <property type="entry name" value="P-loop containing nucleotide triphosphate hydrolases"/>
    <property type="match status" value="1"/>
</dbReference>
<gene>
    <name evidence="1" type="ORF">FDP22_21685</name>
</gene>
<name>A0A5B8G5E8_9RHOB</name>
<dbReference type="SUPFAM" id="SSF52540">
    <property type="entry name" value="P-loop containing nucleoside triphosphate hydrolases"/>
    <property type="match status" value="1"/>
</dbReference>
<dbReference type="OrthoDB" id="9777890at2"/>
<dbReference type="EMBL" id="CP040820">
    <property type="protein sequence ID" value="QDL94532.1"/>
    <property type="molecule type" value="Genomic_DNA"/>
</dbReference>
<dbReference type="InterPro" id="IPR027417">
    <property type="entry name" value="P-loop_NTPase"/>
</dbReference>
<keyword evidence="2" id="KW-1185">Reference proteome</keyword>
<geneLocation type="plasmid" evidence="2">
    <name>pd4m1b</name>
</geneLocation>
<dbReference type="GO" id="GO:0016740">
    <property type="term" value="F:transferase activity"/>
    <property type="evidence" value="ECO:0007669"/>
    <property type="project" value="UniProtKB-KW"/>
</dbReference>
<evidence type="ECO:0000313" key="2">
    <source>
        <dbReference type="Proteomes" id="UP000305888"/>
    </source>
</evidence>
<organism evidence="1 2">
    <name type="scientific">Paroceanicella profunda</name>
    <dbReference type="NCBI Taxonomy" id="2579971"/>
    <lineage>
        <taxon>Bacteria</taxon>
        <taxon>Pseudomonadati</taxon>
        <taxon>Pseudomonadota</taxon>
        <taxon>Alphaproteobacteria</taxon>
        <taxon>Rhodobacterales</taxon>
        <taxon>Paracoccaceae</taxon>
        <taxon>Paroceanicella</taxon>
    </lineage>
</organism>
<protein>
    <submittedName>
        <fullName evidence="1">Sulfotransferase</fullName>
    </submittedName>
</protein>
<evidence type="ECO:0000313" key="1">
    <source>
        <dbReference type="EMBL" id="QDL94532.1"/>
    </source>
</evidence>
<proteinExistence type="predicted"/>
<keyword evidence="1" id="KW-0808">Transferase</keyword>
<accession>A0A5B8G5E8</accession>
<dbReference type="KEGG" id="ppru:FDP22_21685"/>
<dbReference type="AlphaFoldDB" id="A0A5B8G5E8"/>
<sequence>MLGDRLEEARVDRPVYIAGIARSGSTILLELLARHPDIATHRYRDFPLVMTPWSWNWFIDRAGRPDQPPAERAHRDRIAVTPESPEAFEEVLWMAFFEDAHDPKQSAVLTRNTSNAAFERFYEEHILKLLLLRGGHRYLAKGNYNITRLAYLRRIFPDARFVVPVRDPLWHVASLMKQHALFSGVGEGGPRIRRHLRRAGHFEFGPDRQTINTGNPEVVAEIEALWAEGREVEGWALHWASVYGHVADTLARDADLASATRLARYETFCADPAAEMRALLDHCGLSHGDLPEQAAARVSAPDYYEPAFSDAERAALEACTAPVLARLGTAG</sequence>
<reference evidence="1 2" key="1">
    <citation type="submission" date="2019-06" db="EMBL/GenBank/DDBJ databases">
        <title>Genome sequence of Rhodobacteraceae bacterium D4M1.</title>
        <authorList>
            <person name="Cao J."/>
        </authorList>
    </citation>
    <scope>NUCLEOTIDE SEQUENCE [LARGE SCALE GENOMIC DNA]</scope>
    <source>
        <strain evidence="1 2">D4M1</strain>
        <plasmid evidence="2">pd4m1b</plasmid>
    </source>
</reference>
<dbReference type="Pfam" id="PF13469">
    <property type="entry name" value="Sulfotransfer_3"/>
    <property type="match status" value="1"/>
</dbReference>